<sequence length="143" mass="15059">MEHRRAVVVFLTLIQAITVFGDTCYEYDASNSLTSSYCAYGCCGTYMNRYCCSYSYSSYSSAVSSVFSIGTIVGIAVGSFAGFVILIVTIVLICKKCTAPTRVVNVIGPPAQGGAVVTQTSGMMSQGGTAGQVPAYNPPLYGY</sequence>
<evidence type="ECO:0000313" key="3">
    <source>
        <dbReference type="EMBL" id="CAL1531477.1"/>
    </source>
</evidence>
<feature type="transmembrane region" description="Helical" evidence="1">
    <location>
        <begin position="66"/>
        <end position="93"/>
    </location>
</feature>
<keyword evidence="1" id="KW-1133">Transmembrane helix</keyword>
<comment type="caution">
    <text evidence="3">The sequence shown here is derived from an EMBL/GenBank/DDBJ whole genome shotgun (WGS) entry which is preliminary data.</text>
</comment>
<keyword evidence="2" id="KW-0732">Signal</keyword>
<dbReference type="Proteomes" id="UP001497497">
    <property type="component" value="Unassembled WGS sequence"/>
</dbReference>
<dbReference type="EMBL" id="CAXITT010000090">
    <property type="protein sequence ID" value="CAL1531477.1"/>
    <property type="molecule type" value="Genomic_DNA"/>
</dbReference>
<keyword evidence="1" id="KW-0812">Transmembrane</keyword>
<protein>
    <recommendedName>
        <fullName evidence="5">Cysteine and tyrosine-rich protein 1</fullName>
    </recommendedName>
</protein>
<keyword evidence="4" id="KW-1185">Reference proteome</keyword>
<feature type="signal peptide" evidence="2">
    <location>
        <begin position="1"/>
        <end position="21"/>
    </location>
</feature>
<reference evidence="3 4" key="1">
    <citation type="submission" date="2024-04" db="EMBL/GenBank/DDBJ databases">
        <authorList>
            <consortium name="Genoscope - CEA"/>
            <person name="William W."/>
        </authorList>
    </citation>
    <scope>NUCLEOTIDE SEQUENCE [LARGE SCALE GENOMIC DNA]</scope>
</reference>
<evidence type="ECO:0000313" key="4">
    <source>
        <dbReference type="Proteomes" id="UP001497497"/>
    </source>
</evidence>
<keyword evidence="1" id="KW-0472">Membrane</keyword>
<evidence type="ECO:0000256" key="1">
    <source>
        <dbReference type="SAM" id="Phobius"/>
    </source>
</evidence>
<organism evidence="3 4">
    <name type="scientific">Lymnaea stagnalis</name>
    <name type="common">Great pond snail</name>
    <name type="synonym">Helix stagnalis</name>
    <dbReference type="NCBI Taxonomy" id="6523"/>
    <lineage>
        <taxon>Eukaryota</taxon>
        <taxon>Metazoa</taxon>
        <taxon>Spiralia</taxon>
        <taxon>Lophotrochozoa</taxon>
        <taxon>Mollusca</taxon>
        <taxon>Gastropoda</taxon>
        <taxon>Heterobranchia</taxon>
        <taxon>Euthyneura</taxon>
        <taxon>Panpulmonata</taxon>
        <taxon>Hygrophila</taxon>
        <taxon>Lymnaeoidea</taxon>
        <taxon>Lymnaeidae</taxon>
        <taxon>Lymnaea</taxon>
    </lineage>
</organism>
<feature type="chain" id="PRO_5043740971" description="Cysteine and tyrosine-rich protein 1" evidence="2">
    <location>
        <begin position="22"/>
        <end position="143"/>
    </location>
</feature>
<evidence type="ECO:0008006" key="5">
    <source>
        <dbReference type="Google" id="ProtNLM"/>
    </source>
</evidence>
<evidence type="ECO:0000256" key="2">
    <source>
        <dbReference type="SAM" id="SignalP"/>
    </source>
</evidence>
<name>A0AAV2HCX1_LYMST</name>
<dbReference type="AlphaFoldDB" id="A0AAV2HCX1"/>
<accession>A0AAV2HCX1</accession>
<gene>
    <name evidence="3" type="ORF">GSLYS_00005572001</name>
</gene>
<proteinExistence type="predicted"/>